<evidence type="ECO:0000259" key="7">
    <source>
        <dbReference type="PROSITE" id="PS51469"/>
    </source>
</evidence>
<feature type="domain" description="SUN" evidence="7">
    <location>
        <begin position="252"/>
        <end position="446"/>
    </location>
</feature>
<evidence type="ECO:0000256" key="2">
    <source>
        <dbReference type="ARBA" id="ARBA00022692"/>
    </source>
</evidence>
<feature type="region of interest" description="Disordered" evidence="5">
    <location>
        <begin position="205"/>
        <end position="236"/>
    </location>
</feature>
<protein>
    <recommendedName>
        <fullName evidence="7">SUN domain-containing protein</fullName>
    </recommendedName>
</protein>
<comment type="subcellular location">
    <subcellularLocation>
        <location evidence="1">Membrane</location>
    </subcellularLocation>
</comment>
<evidence type="ECO:0000256" key="5">
    <source>
        <dbReference type="SAM" id="MobiDB-lite"/>
    </source>
</evidence>
<organism evidence="8 9">
    <name type="scientific">Collybiopsis luxurians FD-317 M1</name>
    <dbReference type="NCBI Taxonomy" id="944289"/>
    <lineage>
        <taxon>Eukaryota</taxon>
        <taxon>Fungi</taxon>
        <taxon>Dikarya</taxon>
        <taxon>Basidiomycota</taxon>
        <taxon>Agaricomycotina</taxon>
        <taxon>Agaricomycetes</taxon>
        <taxon>Agaricomycetidae</taxon>
        <taxon>Agaricales</taxon>
        <taxon>Marasmiineae</taxon>
        <taxon>Omphalotaceae</taxon>
        <taxon>Collybiopsis</taxon>
        <taxon>Collybiopsis luxurians</taxon>
    </lineage>
</organism>
<reference evidence="8 9" key="1">
    <citation type="submission" date="2014-04" db="EMBL/GenBank/DDBJ databases">
        <title>Evolutionary Origins and Diversification of the Mycorrhizal Mutualists.</title>
        <authorList>
            <consortium name="DOE Joint Genome Institute"/>
            <consortium name="Mycorrhizal Genomics Consortium"/>
            <person name="Kohler A."/>
            <person name="Kuo A."/>
            <person name="Nagy L.G."/>
            <person name="Floudas D."/>
            <person name="Copeland A."/>
            <person name="Barry K.W."/>
            <person name="Cichocki N."/>
            <person name="Veneault-Fourrey C."/>
            <person name="LaButti K."/>
            <person name="Lindquist E.A."/>
            <person name="Lipzen A."/>
            <person name="Lundell T."/>
            <person name="Morin E."/>
            <person name="Murat C."/>
            <person name="Riley R."/>
            <person name="Ohm R."/>
            <person name="Sun H."/>
            <person name="Tunlid A."/>
            <person name="Henrissat B."/>
            <person name="Grigoriev I.V."/>
            <person name="Hibbett D.S."/>
            <person name="Martin F."/>
        </authorList>
    </citation>
    <scope>NUCLEOTIDE SEQUENCE [LARGE SCALE GENOMIC DNA]</scope>
    <source>
        <strain evidence="8 9">FD-317 M1</strain>
    </source>
</reference>
<evidence type="ECO:0000256" key="6">
    <source>
        <dbReference type="SAM" id="Phobius"/>
    </source>
</evidence>
<accession>A0A0D0C323</accession>
<keyword evidence="2 6" id="KW-0812">Transmembrane</keyword>
<keyword evidence="9" id="KW-1185">Reference proteome</keyword>
<dbReference type="OrthoDB" id="342281at2759"/>
<name>A0A0D0C323_9AGAR</name>
<dbReference type="Pfam" id="PF07738">
    <property type="entry name" value="Sad1_UNC"/>
    <property type="match status" value="1"/>
</dbReference>
<dbReference type="InterPro" id="IPR012919">
    <property type="entry name" value="SUN_dom"/>
</dbReference>
<dbReference type="GO" id="GO:0043495">
    <property type="term" value="F:protein-membrane adaptor activity"/>
    <property type="evidence" value="ECO:0007669"/>
    <property type="project" value="TreeGrafter"/>
</dbReference>
<dbReference type="InterPro" id="IPR045119">
    <property type="entry name" value="SUN1-5"/>
</dbReference>
<feature type="transmembrane region" description="Helical" evidence="6">
    <location>
        <begin position="92"/>
        <end position="113"/>
    </location>
</feature>
<dbReference type="AlphaFoldDB" id="A0A0D0C323"/>
<evidence type="ECO:0000256" key="1">
    <source>
        <dbReference type="ARBA" id="ARBA00004370"/>
    </source>
</evidence>
<dbReference type="PANTHER" id="PTHR12911:SF8">
    <property type="entry name" value="KLAROID PROTEIN-RELATED"/>
    <property type="match status" value="1"/>
</dbReference>
<dbReference type="HOGENOM" id="CLU_604192_0_0_1"/>
<keyword evidence="3 6" id="KW-1133">Transmembrane helix</keyword>
<gene>
    <name evidence="8" type="ORF">GYMLUDRAFT_247523</name>
</gene>
<sequence>MISRPLNAKRYTLAHSSAPNLFKDTQDAIRPQLAGKQDDDKHQDIAQGALQLEDDCPNAPGFLTNIIARLLRFTRTAATHLTSFVTKVAYSLRYLGCLAALITTVFTMLLTLAEEYISPAFRAKIPKRYVHLVCFYMRFVCILQNLEPIEGAVSCKETANYQRCLWGGPPEQSVFALEVVTVEVNPVTDKATESELLLLDEAESEESELLPSGETESELLPSDEPGSEESLLFPSDKTVSPLPYDFALADRGAKVLPALTSRMEGLNRLSLSAWLLALYRGYDLSQAHINPPRVVLEAPQSAFDCWRFNGSQGHIAFSLSDTIHWTSFAIHSPDHRELTSDQLRQSPQIFSLWALVSKEEWDPATHNLSDWERFIVKEGLLDSSMFNASTGFLQVAQIIYIIEEDKPQHFDLWYAVQTSVVLVEIVGNWGSSSTCVHKISIHGINAVENAGFY</sequence>
<dbReference type="Gene3D" id="2.60.120.260">
    <property type="entry name" value="Galactose-binding domain-like"/>
    <property type="match status" value="1"/>
</dbReference>
<dbReference type="PANTHER" id="PTHR12911">
    <property type="entry name" value="SAD1/UNC-84-LIKE PROTEIN-RELATED"/>
    <property type="match status" value="1"/>
</dbReference>
<dbReference type="PROSITE" id="PS51469">
    <property type="entry name" value="SUN"/>
    <property type="match status" value="1"/>
</dbReference>
<dbReference type="Proteomes" id="UP000053593">
    <property type="component" value="Unassembled WGS sequence"/>
</dbReference>
<dbReference type="EMBL" id="KN834795">
    <property type="protein sequence ID" value="KIK56739.1"/>
    <property type="molecule type" value="Genomic_DNA"/>
</dbReference>
<evidence type="ECO:0000256" key="4">
    <source>
        <dbReference type="ARBA" id="ARBA00023136"/>
    </source>
</evidence>
<dbReference type="GO" id="GO:0034993">
    <property type="term" value="C:meiotic nuclear membrane microtubule tethering complex"/>
    <property type="evidence" value="ECO:0007669"/>
    <property type="project" value="TreeGrafter"/>
</dbReference>
<evidence type="ECO:0000313" key="8">
    <source>
        <dbReference type="EMBL" id="KIK56739.1"/>
    </source>
</evidence>
<feature type="compositionally biased region" description="Low complexity" evidence="5">
    <location>
        <begin position="209"/>
        <end position="222"/>
    </location>
</feature>
<proteinExistence type="predicted"/>
<evidence type="ECO:0000313" key="9">
    <source>
        <dbReference type="Proteomes" id="UP000053593"/>
    </source>
</evidence>
<keyword evidence="4 6" id="KW-0472">Membrane</keyword>
<evidence type="ECO:0000256" key="3">
    <source>
        <dbReference type="ARBA" id="ARBA00022989"/>
    </source>
</evidence>